<dbReference type="InterPro" id="IPR016024">
    <property type="entry name" value="ARM-type_fold"/>
</dbReference>
<feature type="compositionally biased region" description="Acidic residues" evidence="1">
    <location>
        <begin position="1783"/>
        <end position="1793"/>
    </location>
</feature>
<feature type="region of interest" description="Disordered" evidence="1">
    <location>
        <begin position="1348"/>
        <end position="1430"/>
    </location>
</feature>
<feature type="region of interest" description="Disordered" evidence="1">
    <location>
        <begin position="1941"/>
        <end position="1971"/>
    </location>
</feature>
<feature type="compositionally biased region" description="Acidic residues" evidence="1">
    <location>
        <begin position="2214"/>
        <end position="2224"/>
    </location>
</feature>
<feature type="compositionally biased region" description="Polar residues" evidence="1">
    <location>
        <begin position="1366"/>
        <end position="1375"/>
    </location>
</feature>
<feature type="region of interest" description="Disordered" evidence="1">
    <location>
        <begin position="2179"/>
        <end position="2340"/>
    </location>
</feature>
<evidence type="ECO:0000313" key="3">
    <source>
        <dbReference type="Proteomes" id="UP000054928"/>
    </source>
</evidence>
<feature type="compositionally biased region" description="Basic and acidic residues" evidence="1">
    <location>
        <begin position="1568"/>
        <end position="1577"/>
    </location>
</feature>
<feature type="compositionally biased region" description="Basic and acidic residues" evidence="1">
    <location>
        <begin position="2246"/>
        <end position="2264"/>
    </location>
</feature>
<feature type="region of interest" description="Disordered" evidence="1">
    <location>
        <begin position="851"/>
        <end position="942"/>
    </location>
</feature>
<dbReference type="SUPFAM" id="SSF48371">
    <property type="entry name" value="ARM repeat"/>
    <property type="match status" value="1"/>
</dbReference>
<feature type="compositionally biased region" description="Acidic residues" evidence="1">
    <location>
        <begin position="2180"/>
        <end position="2191"/>
    </location>
</feature>
<organism evidence="2 3">
    <name type="scientific">Plasmopara halstedii</name>
    <name type="common">Downy mildew of sunflower</name>
    <dbReference type="NCBI Taxonomy" id="4781"/>
    <lineage>
        <taxon>Eukaryota</taxon>
        <taxon>Sar</taxon>
        <taxon>Stramenopiles</taxon>
        <taxon>Oomycota</taxon>
        <taxon>Peronosporomycetes</taxon>
        <taxon>Peronosporales</taxon>
        <taxon>Peronosporaceae</taxon>
        <taxon>Plasmopara</taxon>
    </lineage>
</organism>
<feature type="compositionally biased region" description="Acidic residues" evidence="1">
    <location>
        <begin position="1376"/>
        <end position="1391"/>
    </location>
</feature>
<dbReference type="Proteomes" id="UP000054928">
    <property type="component" value="Unassembled WGS sequence"/>
</dbReference>
<dbReference type="OrthoDB" id="79847at2759"/>
<feature type="compositionally biased region" description="Basic and acidic residues" evidence="1">
    <location>
        <begin position="1605"/>
        <end position="1617"/>
    </location>
</feature>
<feature type="region of interest" description="Disordered" evidence="1">
    <location>
        <begin position="790"/>
        <end position="811"/>
    </location>
</feature>
<feature type="compositionally biased region" description="Acidic residues" evidence="1">
    <location>
        <begin position="2330"/>
        <end position="2340"/>
    </location>
</feature>
<dbReference type="CDD" id="cd04508">
    <property type="entry name" value="Tudor_SF"/>
    <property type="match status" value="1"/>
</dbReference>
<feature type="region of interest" description="Disordered" evidence="1">
    <location>
        <begin position="1985"/>
        <end position="2057"/>
    </location>
</feature>
<feature type="compositionally biased region" description="Basic and acidic residues" evidence="1">
    <location>
        <begin position="141"/>
        <end position="153"/>
    </location>
</feature>
<accession>A0A0P1B0H5</accession>
<dbReference type="Gene3D" id="2.30.30.140">
    <property type="match status" value="2"/>
</dbReference>
<feature type="region of interest" description="Disordered" evidence="1">
    <location>
        <begin position="678"/>
        <end position="725"/>
    </location>
</feature>
<sequence length="2340" mass="258126">MAAIYRVGERVDGLYDENRDNMWYPGLVRCIHQSESGDTVTFEVLYDDGEAELNVRPEFLRLHVPGTICVGTRVLCHYDGGSELYPGQVSDVQENGRYGIAYDDGEVEHDVPIEHIEEINEETENKKIDEATENGNIEASEAVKDLDDPKQVEESQQNGEGSEIEETENHALDGFNGADTLQENTERDPETPALNISLNFEQKLQNDIQSHDNFAEPTKIFAQHALIHDSLELLEKRLGDPASTKSVLSTLVKQMRASPQDTAEGVNTRNGERLVLDALRIHQSHAVIQCYGFVLLRRLCFLSTQSAQFFVQHGIVELIIQAMNVFPDDAILQASACGALAVFTTIQTGLNSLIEHQVADLVLTTLIYHKTYSVHTRQVHYYGCEVLLELCELDDRQTFNMLCGDQDGSIGDMPPISLLLFLLRQGLSLDDKKTCCAVGSLLMCLAASGEHAAVTIMNLNGVAELSSVMARYPSEASIQKYASAASKQMAQCNSLSLPTTKIKEVAHDISRETKSTMNKNYMKSSAHQRFTGTGKRKGNWISDYEAPMSSRGSKIAQNSSAMHRHPREWNHDYAHAEAGFGGEIRYPKQAASAPQPSSRLVLLEGTNGRDSNYKYRQLSKEARRNELYEAYGMPNRGAKRPHRPKRSQQKIHHVTAEQTWATDSSNFKSRTRRLNYSDRDCSNDVMSNGQNDLKHQESESLNSADRLESHQAQVANRKKKSPNARTAFHVKVENDNQLRVLKDTTYHSPPHCLGTATKRAAKARRNRLSGGRPNDRPSESLNEYARHLFQESASQGGINMSRLTPREKEEIRERERLSFADKLHKMIDRAKLTLANGNTASVPVQQHAMKRLQKSNASGRATRKAQQVSSKLSENSCSQSQQTCTPVSRTSKQPTYSSHRESLETRPAKPTLQMSKRIKPSNVAASSLEISRQKASSIKNLPDSKSRAGIEAVKATTSADIEDLTDSNVNADTVISCDSPAVVEVSQVKREDANAVDSSVPTPTVQVEPEASIRDENIKIEVDSVTFNDTVHDIINDEITKSSEENVGANTFLVSASVKSVDVNVAVPVLVEETAVDNSFNLPQDDAQQPREAFVEEVDVDAELRNEQIDAMYDDAFVDYDDNGDDEDMIDTQVDELISSVTNIIADPPMQESKSGGALYDDENDNFDDDVDQVEGSAAKDEANAAIEFNVFGQDQVDILENKRLSVEEDVAVFSKDGDEGSSLLGIDTNETIDNAADSCLVKKEEEDESVVDKNFDEEEQDTVDKYTDEEETEQYDEESENAMDALDTATKADTCLDHAVGSLNENGDIHNHETVLGVETVGSEVRTQMDDAVEYDEPVDQFHVLQENSEAVGPLDEPDNPEEANVSSFQQVQDDLTDESELQAEADEESKELPVDSSIRNDLSAVYDEDNFDDEDGINESEPDESDEIQSFEIKTKETIELLENKEKEATIVNALVDSGLDSYESHTFVAQKSELVVESAAYDEGQIDDGENYAENMSTELKPIATEMAEAVLSPTTSPNDEVDFILRREVNDDAAYSTPKIDEDYDRYEQDDEAGVELTDESGGDQEKGSKGSTKESLIYDESSGCVEETPLRNWSVDEEGKESYDDADVRIDADVPNLNGSDGVIIAASSKESPTISPADSEMPENDMNLTDTELVDDNVDLLVLQPAAVDDNDFDKGMEEQIVNTLNEAVIMSDDADIATVKVKIESEGFVDNLDGSRLENDTVLISGLEKMDNLDPKTALSNDEEQSAGQDDSIIPAVNHVEQPSDVAADMKPDWEGQSDEQDEEDGTHEPKLELEFTHDKDSVEVDFAAESLNLVEPSTSDSHDEFAYEDAEFDDIETDDTNGRTDAVKELDLISNKAAPGDEELISRSEITQADKAELTTSDVIEQEAFDMQANVDEIESGTSSNLLEANAVGAERQVVDGVVAKTDTINICDSEEKPSDGVQESNDLPDSEAGLEEEEGEAINVIPISSIELEELAPDAINDEVESVEKESAENAHAETSDSKDGKVGSVELDPRPPEPTAFDSEELEDLPGSKALSSDKEPIDPDIEDMPAFHEEVNGLQDSMSENDNRTNIEEQANDAKLEEDPSMVAAYGTADEIVKSMADAANSAKVIDICDVVPDASSDTLMESVQQDEVAQEVVPTRHNSAWTLEQLDKIADFNTAVVEPVGAAETDDAYDDDDGFNDGTEPSILSRVESHAAAHQFTEDEYEDDEYSEVDTPRTDAAAQSILPPIPSRESMLEEKPNVLEAEVYKNEQDEYNDDDHDDRLVKDSIKFTSRADGSGEYEDIHEDDTNDKVQATSIPLPVVQAQNNDVEIGKHDEYSDESYADSDG</sequence>
<feature type="compositionally biased region" description="Basic and acidic residues" evidence="1">
    <location>
        <begin position="1995"/>
        <end position="2025"/>
    </location>
</feature>
<feature type="compositionally biased region" description="Acidic residues" evidence="1">
    <location>
        <begin position="1408"/>
        <end position="1430"/>
    </location>
</feature>
<feature type="compositionally biased region" description="Basic and acidic residues" evidence="1">
    <location>
        <begin position="898"/>
        <end position="907"/>
    </location>
</feature>
<feature type="compositionally biased region" description="Acidic residues" evidence="1">
    <location>
        <begin position="1955"/>
        <end position="1969"/>
    </location>
</feature>
<dbReference type="EMBL" id="CCYD01002532">
    <property type="protein sequence ID" value="CEG47399.1"/>
    <property type="molecule type" value="Genomic_DNA"/>
</dbReference>
<evidence type="ECO:0000313" key="2">
    <source>
        <dbReference type="EMBL" id="CEG47399.1"/>
    </source>
</evidence>
<feature type="compositionally biased region" description="Acidic residues" evidence="1">
    <location>
        <begin position="1256"/>
        <end position="1282"/>
    </location>
</feature>
<feature type="compositionally biased region" description="Polar residues" evidence="1">
    <location>
        <begin position="791"/>
        <end position="802"/>
    </location>
</feature>
<dbReference type="GeneID" id="36399330"/>
<dbReference type="InterPro" id="IPR011989">
    <property type="entry name" value="ARM-like"/>
</dbReference>
<feature type="compositionally biased region" description="Polar residues" evidence="1">
    <location>
        <begin position="854"/>
        <end position="897"/>
    </location>
</feature>
<protein>
    <submittedName>
        <fullName evidence="2">Armadillo-type fold</fullName>
    </submittedName>
</protein>
<feature type="region of interest" description="Disordered" evidence="1">
    <location>
        <begin position="1776"/>
        <end position="1796"/>
    </location>
</feature>
<feature type="compositionally biased region" description="Polar residues" evidence="1">
    <location>
        <begin position="923"/>
        <end position="939"/>
    </location>
</feature>
<feature type="region of interest" description="Disordered" evidence="1">
    <location>
        <begin position="760"/>
        <end position="779"/>
    </location>
</feature>
<feature type="compositionally biased region" description="Acidic residues" evidence="1">
    <location>
        <begin position="2291"/>
        <end position="2301"/>
    </location>
</feature>
<feature type="compositionally biased region" description="Basic and acidic residues" evidence="1">
    <location>
        <begin position="121"/>
        <end position="130"/>
    </location>
</feature>
<feature type="compositionally biased region" description="Basic and acidic residues" evidence="1">
    <location>
        <begin position="1246"/>
        <end position="1255"/>
    </location>
</feature>
<feature type="region of interest" description="Disordered" evidence="1">
    <location>
        <begin position="1741"/>
        <end position="1763"/>
    </location>
</feature>
<feature type="compositionally biased region" description="Acidic residues" evidence="1">
    <location>
        <begin position="1546"/>
        <end position="1567"/>
    </location>
</feature>
<reference evidence="3" key="1">
    <citation type="submission" date="2014-09" db="EMBL/GenBank/DDBJ databases">
        <authorList>
            <person name="Sharma Rahul"/>
            <person name="Thines Marco"/>
        </authorList>
    </citation>
    <scope>NUCLEOTIDE SEQUENCE [LARGE SCALE GENOMIC DNA]</scope>
</reference>
<dbReference type="RefSeq" id="XP_024583768.1">
    <property type="nucleotide sequence ID" value="XM_024718362.1"/>
</dbReference>
<dbReference type="OMA" id="DPVEDQT"/>
<feature type="region of interest" description="Disordered" evidence="1">
    <location>
        <begin position="630"/>
        <end position="656"/>
    </location>
</feature>
<feature type="region of interest" description="Disordered" evidence="1">
    <location>
        <begin position="121"/>
        <end position="169"/>
    </location>
</feature>
<proteinExistence type="predicted"/>
<feature type="region of interest" description="Disordered" evidence="1">
    <location>
        <begin position="1246"/>
        <end position="1282"/>
    </location>
</feature>
<dbReference type="Gene3D" id="1.25.10.10">
    <property type="entry name" value="Leucine-rich Repeat Variant"/>
    <property type="match status" value="1"/>
</dbReference>
<keyword evidence="3" id="KW-1185">Reference proteome</keyword>
<feature type="region of interest" description="Disordered" evidence="1">
    <location>
        <begin position="1536"/>
        <end position="1651"/>
    </location>
</feature>
<feature type="compositionally biased region" description="Basic residues" evidence="1">
    <location>
        <begin position="637"/>
        <end position="653"/>
    </location>
</feature>
<feature type="compositionally biased region" description="Acidic residues" evidence="1">
    <location>
        <begin position="1985"/>
        <end position="1994"/>
    </location>
</feature>
<name>A0A0P1B0H5_PLAHL</name>
<evidence type="ECO:0000256" key="1">
    <source>
        <dbReference type="SAM" id="MobiDB-lite"/>
    </source>
</evidence>